<feature type="domain" description="Ice-binding protein C-terminal" evidence="2">
    <location>
        <begin position="177"/>
        <end position="203"/>
    </location>
</feature>
<keyword evidence="1" id="KW-1133">Transmembrane helix</keyword>
<keyword evidence="1" id="KW-0812">Transmembrane</keyword>
<reference evidence="3 4" key="1">
    <citation type="submission" date="2019-02" db="EMBL/GenBank/DDBJ databases">
        <title>Deep-cultivation of Planctomycetes and their phenomic and genomic characterization uncovers novel biology.</title>
        <authorList>
            <person name="Wiegand S."/>
            <person name="Jogler M."/>
            <person name="Boedeker C."/>
            <person name="Pinto D."/>
            <person name="Vollmers J."/>
            <person name="Rivas-Marin E."/>
            <person name="Kohn T."/>
            <person name="Peeters S.H."/>
            <person name="Heuer A."/>
            <person name="Rast P."/>
            <person name="Oberbeckmann S."/>
            <person name="Bunk B."/>
            <person name="Jeske O."/>
            <person name="Meyerdierks A."/>
            <person name="Storesund J.E."/>
            <person name="Kallscheuer N."/>
            <person name="Luecker S."/>
            <person name="Lage O.M."/>
            <person name="Pohl T."/>
            <person name="Merkel B.J."/>
            <person name="Hornburger P."/>
            <person name="Mueller R.-W."/>
            <person name="Bruemmer F."/>
            <person name="Labrenz M."/>
            <person name="Spormann A.M."/>
            <person name="Op den Camp H."/>
            <person name="Overmann J."/>
            <person name="Amann R."/>
            <person name="Jetten M.S.M."/>
            <person name="Mascher T."/>
            <person name="Medema M.H."/>
            <person name="Devos D.P."/>
            <person name="Kaster A.-K."/>
            <person name="Ovreas L."/>
            <person name="Rohde M."/>
            <person name="Galperin M.Y."/>
            <person name="Jogler C."/>
        </authorList>
    </citation>
    <scope>NUCLEOTIDE SEQUENCE [LARGE SCALE GENOMIC DNA]</scope>
    <source>
        <strain evidence="3 4">ElP</strain>
    </source>
</reference>
<keyword evidence="4" id="KW-1185">Reference proteome</keyword>
<evidence type="ECO:0000259" key="2">
    <source>
        <dbReference type="Pfam" id="PF07589"/>
    </source>
</evidence>
<sequence length="207" mass="22250">MQDFRTAIGCASAYPEGQVTIGGVVFAIPEGGPNTWSAAAVALDHGDQPVSIEVGVGAFGVESAHLLLTTHKGERLPGSFAMLEFFGSGGAYYARPLDGDEDVRDWLFSEYTNAINGTSTVEVFAAGSGFQRAYRLDMLTVELPVAFRTQTLDMIRVSDWGNYELQRLNVHGITITAVPEPSSLLVGLLGACLAGFGGWRTRRRMKT</sequence>
<dbReference type="OrthoDB" id="5573873at2"/>
<evidence type="ECO:0000256" key="1">
    <source>
        <dbReference type="SAM" id="Phobius"/>
    </source>
</evidence>
<dbReference type="Pfam" id="PF07589">
    <property type="entry name" value="PEP-CTERM"/>
    <property type="match status" value="1"/>
</dbReference>
<dbReference type="Proteomes" id="UP000317835">
    <property type="component" value="Chromosome"/>
</dbReference>
<feature type="transmembrane region" description="Helical" evidence="1">
    <location>
        <begin position="182"/>
        <end position="199"/>
    </location>
</feature>
<dbReference type="KEGG" id="tpla:ElP_25970"/>
<protein>
    <recommendedName>
        <fullName evidence="2">Ice-binding protein C-terminal domain-containing protein</fullName>
    </recommendedName>
</protein>
<dbReference type="EMBL" id="CP036426">
    <property type="protein sequence ID" value="QDV34703.1"/>
    <property type="molecule type" value="Genomic_DNA"/>
</dbReference>
<proteinExistence type="predicted"/>
<organism evidence="3 4">
    <name type="scientific">Tautonia plasticadhaerens</name>
    <dbReference type="NCBI Taxonomy" id="2527974"/>
    <lineage>
        <taxon>Bacteria</taxon>
        <taxon>Pseudomonadati</taxon>
        <taxon>Planctomycetota</taxon>
        <taxon>Planctomycetia</taxon>
        <taxon>Isosphaerales</taxon>
        <taxon>Isosphaeraceae</taxon>
        <taxon>Tautonia</taxon>
    </lineage>
</organism>
<evidence type="ECO:0000313" key="4">
    <source>
        <dbReference type="Proteomes" id="UP000317835"/>
    </source>
</evidence>
<dbReference type="InterPro" id="IPR013424">
    <property type="entry name" value="Ice-binding_C"/>
</dbReference>
<dbReference type="AlphaFoldDB" id="A0A518H1J9"/>
<name>A0A518H1J9_9BACT</name>
<accession>A0A518H1J9</accession>
<keyword evidence="1" id="KW-0472">Membrane</keyword>
<evidence type="ECO:0000313" key="3">
    <source>
        <dbReference type="EMBL" id="QDV34703.1"/>
    </source>
</evidence>
<gene>
    <name evidence="3" type="ORF">ElP_25970</name>
</gene>